<dbReference type="EMBL" id="CP144525">
    <property type="protein sequence ID" value="WWC71333.1"/>
    <property type="molecule type" value="Genomic_DNA"/>
</dbReference>
<reference evidence="2" key="4">
    <citation type="submission" date="2024-02" db="EMBL/GenBank/DDBJ databases">
        <title>Comparative genomics of Cryptococcus and Kwoniella reveals pathogenesis evolution and contrasting modes of karyotype evolution via chromosome fusion or intercentromeric recombination.</title>
        <authorList>
            <person name="Coelho M.A."/>
            <person name="David-Palma M."/>
            <person name="Shea T."/>
            <person name="Bowers K."/>
            <person name="McGinley-Smith S."/>
            <person name="Mohammad A.W."/>
            <person name="Gnirke A."/>
            <person name="Yurkov A.M."/>
            <person name="Nowrousian M."/>
            <person name="Sun S."/>
            <person name="Cuomo C.A."/>
            <person name="Heitman J."/>
        </authorList>
    </citation>
    <scope>NUCLEOTIDE SEQUENCE</scope>
    <source>
        <strain evidence="2">CBS 10737</strain>
    </source>
</reference>
<dbReference type="AlphaFoldDB" id="A0A1B9I4N1"/>
<proteinExistence type="predicted"/>
<dbReference type="GeneID" id="30172173"/>
<sequence>MSKDPTEVEDCDLHDGNCDLIVYKYGHPSPHAVMTKNSFLSEGYEDDRGLHHKVVISRRGYRNPEGGELAIVDADPTDIPGIYSSGRKDYRYFMNNTPVQVGPDYLHFVPIVTGTDTPVIENGAVSVSESHVVRLQHLNDHSTSSGTIYLKPDDHYHLPRSSLRITRVGCSTFCYLFDAEAEKNAPHGYSEVAGDLFDVGNLPLSGDIHKYQFNLSSEYLPELNSLVSGQNSCQFDIRGHFNFHDIDGTVVGDVWTDLLGPSGEYEYKTKATEDDDEGMTLSVHRRGVSSLCDVEFSPRYGGDLRSDTMSFTYKADGKTINTRNFSCYFTLV</sequence>
<reference evidence="1" key="3">
    <citation type="submission" date="2016-07" db="EMBL/GenBank/DDBJ databases">
        <title>Evolution of pathogenesis and genome organization in the Tremellales.</title>
        <authorList>
            <person name="Cuomo C."/>
            <person name="Litvintseva A."/>
            <person name="Heitman J."/>
            <person name="Chen Y."/>
            <person name="Sun S."/>
            <person name="Springer D."/>
            <person name="Dromer F."/>
            <person name="Young S."/>
            <person name="Zeng Q."/>
            <person name="Chapman S."/>
            <person name="Gujja S."/>
            <person name="Saif S."/>
            <person name="Birren B."/>
        </authorList>
    </citation>
    <scope>NUCLEOTIDE SEQUENCE</scope>
    <source>
        <strain evidence="1">CBS 10737</strain>
    </source>
</reference>
<accession>A0A1B9I4N1</accession>
<dbReference type="Proteomes" id="UP000094020">
    <property type="component" value="Chromosome 7"/>
</dbReference>
<gene>
    <name evidence="1" type="ORF">I206_03804</name>
    <name evidence="2" type="ORF">I206_105287</name>
</gene>
<protein>
    <submittedName>
        <fullName evidence="1">Uncharacterized protein</fullName>
    </submittedName>
</protein>
<evidence type="ECO:0000313" key="3">
    <source>
        <dbReference type="Proteomes" id="UP000094020"/>
    </source>
</evidence>
<evidence type="ECO:0000313" key="2">
    <source>
        <dbReference type="EMBL" id="WWC71333.1"/>
    </source>
</evidence>
<dbReference type="RefSeq" id="XP_019011699.1">
    <property type="nucleotide sequence ID" value="XM_019155545.1"/>
</dbReference>
<keyword evidence="3" id="KW-1185">Reference proteome</keyword>
<organism evidence="1">
    <name type="scientific">Kwoniella pini CBS 10737</name>
    <dbReference type="NCBI Taxonomy" id="1296096"/>
    <lineage>
        <taxon>Eukaryota</taxon>
        <taxon>Fungi</taxon>
        <taxon>Dikarya</taxon>
        <taxon>Basidiomycota</taxon>
        <taxon>Agaricomycotina</taxon>
        <taxon>Tremellomycetes</taxon>
        <taxon>Tremellales</taxon>
        <taxon>Cryptococcaceae</taxon>
        <taxon>Kwoniella</taxon>
    </lineage>
</organism>
<dbReference type="EMBL" id="KI894010">
    <property type="protein sequence ID" value="OCF50480.1"/>
    <property type="molecule type" value="Genomic_DNA"/>
</dbReference>
<dbReference type="KEGG" id="kpin:30172173"/>
<reference evidence="2" key="2">
    <citation type="submission" date="2013-07" db="EMBL/GenBank/DDBJ databases">
        <authorList>
            <consortium name="The Broad Institute Genome Sequencing Platform"/>
            <person name="Cuomo C."/>
            <person name="Litvintseva A."/>
            <person name="Chen Y."/>
            <person name="Heitman J."/>
            <person name="Sun S."/>
            <person name="Springer D."/>
            <person name="Dromer F."/>
            <person name="Young S.K."/>
            <person name="Zeng Q."/>
            <person name="Gargeya S."/>
            <person name="Fitzgerald M."/>
            <person name="Abouelleil A."/>
            <person name="Alvarado L."/>
            <person name="Berlin A.M."/>
            <person name="Chapman S.B."/>
            <person name="Dewar J."/>
            <person name="Goldberg J."/>
            <person name="Griggs A."/>
            <person name="Gujja S."/>
            <person name="Hansen M."/>
            <person name="Howarth C."/>
            <person name="Imamovic A."/>
            <person name="Larimer J."/>
            <person name="McCowan C."/>
            <person name="Murphy C."/>
            <person name="Pearson M."/>
            <person name="Priest M."/>
            <person name="Roberts A."/>
            <person name="Saif S."/>
            <person name="Shea T."/>
            <person name="Sykes S."/>
            <person name="Wortman J."/>
            <person name="Nusbaum C."/>
            <person name="Birren B."/>
        </authorList>
    </citation>
    <scope>NUCLEOTIDE SEQUENCE</scope>
    <source>
        <strain evidence="2">CBS 10737</strain>
    </source>
</reference>
<reference evidence="1" key="1">
    <citation type="submission" date="2013-07" db="EMBL/GenBank/DDBJ databases">
        <title>The Genome Sequence of Cryptococcus pinus CBS10737.</title>
        <authorList>
            <consortium name="The Broad Institute Genome Sequencing Platform"/>
            <person name="Cuomo C."/>
            <person name="Litvintseva A."/>
            <person name="Chen Y."/>
            <person name="Heitman J."/>
            <person name="Sun S."/>
            <person name="Springer D."/>
            <person name="Dromer F."/>
            <person name="Young S.K."/>
            <person name="Zeng Q."/>
            <person name="Gargeya S."/>
            <person name="Fitzgerald M."/>
            <person name="Abouelleil A."/>
            <person name="Alvarado L."/>
            <person name="Berlin A.M."/>
            <person name="Chapman S.B."/>
            <person name="Dewar J."/>
            <person name="Goldberg J."/>
            <person name="Griggs A."/>
            <person name="Gujja S."/>
            <person name="Hansen M."/>
            <person name="Howarth C."/>
            <person name="Imamovic A."/>
            <person name="Larimer J."/>
            <person name="McCowan C."/>
            <person name="Murphy C."/>
            <person name="Pearson M."/>
            <person name="Priest M."/>
            <person name="Roberts A."/>
            <person name="Saif S."/>
            <person name="Shea T."/>
            <person name="Sykes S."/>
            <person name="Wortman J."/>
            <person name="Nusbaum C."/>
            <person name="Birren B."/>
        </authorList>
    </citation>
    <scope>NUCLEOTIDE SEQUENCE [LARGE SCALE GENOMIC DNA]</scope>
    <source>
        <strain evidence="1">CBS 10737</strain>
    </source>
</reference>
<evidence type="ECO:0000313" key="1">
    <source>
        <dbReference type="EMBL" id="OCF50480.1"/>
    </source>
</evidence>
<name>A0A1B9I4N1_9TREE</name>